<keyword evidence="5 7" id="KW-0067">ATP-binding</keyword>
<dbReference type="EMBL" id="JADJOT010000010">
    <property type="protein sequence ID" value="MBK7955625.1"/>
    <property type="molecule type" value="Genomic_DNA"/>
</dbReference>
<dbReference type="CDD" id="cd03220">
    <property type="entry name" value="ABC_KpsT_Wzt"/>
    <property type="match status" value="1"/>
</dbReference>
<dbReference type="SMART" id="SM00382">
    <property type="entry name" value="AAA"/>
    <property type="match status" value="1"/>
</dbReference>
<dbReference type="GO" id="GO:0140359">
    <property type="term" value="F:ABC-type transporter activity"/>
    <property type="evidence" value="ECO:0007669"/>
    <property type="project" value="InterPro"/>
</dbReference>
<name>A0A935TJY6_9PROT</name>
<dbReference type="InterPro" id="IPR003439">
    <property type="entry name" value="ABC_transporter-like_ATP-bd"/>
</dbReference>
<gene>
    <name evidence="7" type="ORF">IPK02_17635</name>
</gene>
<dbReference type="PANTHER" id="PTHR46743">
    <property type="entry name" value="TEICHOIC ACIDS EXPORT ATP-BINDING PROTEIN TAGH"/>
    <property type="match status" value="1"/>
</dbReference>
<dbReference type="PROSITE" id="PS50893">
    <property type="entry name" value="ABC_TRANSPORTER_2"/>
    <property type="match status" value="1"/>
</dbReference>
<dbReference type="AlphaFoldDB" id="A0A935TJY6"/>
<keyword evidence="4" id="KW-0547">Nucleotide-binding</keyword>
<dbReference type="PROSITE" id="PS00211">
    <property type="entry name" value="ABC_TRANSPORTER_1"/>
    <property type="match status" value="1"/>
</dbReference>
<evidence type="ECO:0000313" key="8">
    <source>
        <dbReference type="Proteomes" id="UP000706151"/>
    </source>
</evidence>
<sequence length="398" mass="43253">MSDILVKVDGVSKKFCRDLRKSLWYGMLDLSKELLGKSHGGTGKLRPDEFWALRDVSFELRRGECLGLIGRNGAGKTTLLRMMNGLIKPDGGRIEMHGRVCAMIALGAGFNPILTGRENIYVNASVLGLSKLEIDARLDDIIKFAEIGEFIDAPVQTYSSGMQVRLGFSVASALEPDVLLLDEILAVGDAAFRFKCHRRIAQLLRRAAVIFVSHDMPHVARISTVTMAVDRGEVLFLGPTPEGIEAYRDINEGTVQPEASFDSIKSPVSSFQVQTSHSDLAVGQAMHFRIRVEATAFVGPVALRINVFTLAGTYAADVVVDSVDYGVEVHQGQNAWLIGIPTVPLKAGRYLVSVSVADTRGDFLAVSHKRHALIVRGGHPGTVADCQLGVNMWQAVAE</sequence>
<evidence type="ECO:0000256" key="4">
    <source>
        <dbReference type="ARBA" id="ARBA00022741"/>
    </source>
</evidence>
<dbReference type="GO" id="GO:0005524">
    <property type="term" value="F:ATP binding"/>
    <property type="evidence" value="ECO:0007669"/>
    <property type="project" value="UniProtKB-KW"/>
</dbReference>
<keyword evidence="3" id="KW-0472">Membrane</keyword>
<dbReference type="Gene3D" id="3.40.50.300">
    <property type="entry name" value="P-loop containing nucleotide triphosphate hydrolases"/>
    <property type="match status" value="1"/>
</dbReference>
<evidence type="ECO:0000256" key="3">
    <source>
        <dbReference type="ARBA" id="ARBA00022475"/>
    </source>
</evidence>
<feature type="domain" description="ABC transporter" evidence="6">
    <location>
        <begin position="30"/>
        <end position="256"/>
    </location>
</feature>
<dbReference type="InterPro" id="IPR017871">
    <property type="entry name" value="ABC_transporter-like_CS"/>
</dbReference>
<evidence type="ECO:0000313" key="7">
    <source>
        <dbReference type="EMBL" id="MBK7955625.1"/>
    </source>
</evidence>
<dbReference type="InterPro" id="IPR003593">
    <property type="entry name" value="AAA+_ATPase"/>
</dbReference>
<dbReference type="GO" id="GO:0016020">
    <property type="term" value="C:membrane"/>
    <property type="evidence" value="ECO:0007669"/>
    <property type="project" value="InterPro"/>
</dbReference>
<organism evidence="7 8">
    <name type="scientific">Candidatus Accumulibacter affinis</name>
    <dbReference type="NCBI Taxonomy" id="2954384"/>
    <lineage>
        <taxon>Bacteria</taxon>
        <taxon>Pseudomonadati</taxon>
        <taxon>Pseudomonadota</taxon>
        <taxon>Betaproteobacteria</taxon>
        <taxon>Candidatus Accumulibacter</taxon>
    </lineage>
</organism>
<evidence type="ECO:0000256" key="5">
    <source>
        <dbReference type="ARBA" id="ARBA00022840"/>
    </source>
</evidence>
<keyword evidence="2" id="KW-0813">Transport</keyword>
<dbReference type="InterPro" id="IPR015860">
    <property type="entry name" value="ABC_transpr_TagH-like"/>
</dbReference>
<evidence type="ECO:0000256" key="1">
    <source>
        <dbReference type="ARBA" id="ARBA00005417"/>
    </source>
</evidence>
<dbReference type="PANTHER" id="PTHR46743:SF2">
    <property type="entry name" value="TEICHOIC ACIDS EXPORT ATP-BINDING PROTEIN TAGH"/>
    <property type="match status" value="1"/>
</dbReference>
<accession>A0A935TJY6</accession>
<keyword evidence="3" id="KW-1003">Cell membrane</keyword>
<dbReference type="Proteomes" id="UP000706151">
    <property type="component" value="Unassembled WGS sequence"/>
</dbReference>
<dbReference type="InterPro" id="IPR050683">
    <property type="entry name" value="Bact_Polysacc_Export_ATP-bd"/>
</dbReference>
<evidence type="ECO:0000259" key="6">
    <source>
        <dbReference type="PROSITE" id="PS50893"/>
    </source>
</evidence>
<comment type="caution">
    <text evidence="7">The sequence shown here is derived from an EMBL/GenBank/DDBJ whole genome shotgun (WGS) entry which is preliminary data.</text>
</comment>
<proteinExistence type="inferred from homology"/>
<dbReference type="Pfam" id="PF00005">
    <property type="entry name" value="ABC_tran"/>
    <property type="match status" value="1"/>
</dbReference>
<protein>
    <submittedName>
        <fullName evidence="7">ABC transporter ATP-binding protein</fullName>
    </submittedName>
</protein>
<comment type="similarity">
    <text evidence="1">Belongs to the ABC transporter superfamily.</text>
</comment>
<evidence type="ECO:0000256" key="2">
    <source>
        <dbReference type="ARBA" id="ARBA00022448"/>
    </source>
</evidence>
<dbReference type="InterPro" id="IPR027417">
    <property type="entry name" value="P-loop_NTPase"/>
</dbReference>
<dbReference type="SUPFAM" id="SSF52540">
    <property type="entry name" value="P-loop containing nucleoside triphosphate hydrolases"/>
    <property type="match status" value="1"/>
</dbReference>
<reference evidence="7 8" key="1">
    <citation type="submission" date="2020-10" db="EMBL/GenBank/DDBJ databases">
        <title>Connecting structure to function with the recovery of over 1000 high-quality activated sludge metagenome-assembled genomes encoding full-length rRNA genes using long-read sequencing.</title>
        <authorList>
            <person name="Singleton C.M."/>
            <person name="Petriglieri F."/>
            <person name="Kristensen J.M."/>
            <person name="Kirkegaard R.H."/>
            <person name="Michaelsen T.Y."/>
            <person name="Andersen M.H."/>
            <person name="Karst S.M."/>
            <person name="Dueholm M.S."/>
            <person name="Nielsen P.H."/>
            <person name="Albertsen M."/>
        </authorList>
    </citation>
    <scope>NUCLEOTIDE SEQUENCE [LARGE SCALE GENOMIC DNA]</scope>
    <source>
        <strain evidence="7">Fred_18-Q3-R57-64_BAT3C.720</strain>
    </source>
</reference>
<dbReference type="GO" id="GO:0016887">
    <property type="term" value="F:ATP hydrolysis activity"/>
    <property type="evidence" value="ECO:0007669"/>
    <property type="project" value="InterPro"/>
</dbReference>